<organism evidence="6 7">
    <name type="scientific">Prauserella oleivorans</name>
    <dbReference type="NCBI Taxonomy" id="1478153"/>
    <lineage>
        <taxon>Bacteria</taxon>
        <taxon>Bacillati</taxon>
        <taxon>Actinomycetota</taxon>
        <taxon>Actinomycetes</taxon>
        <taxon>Pseudonocardiales</taxon>
        <taxon>Pseudonocardiaceae</taxon>
        <taxon>Prauserella</taxon>
    </lineage>
</organism>
<dbReference type="SUPFAM" id="SSF46894">
    <property type="entry name" value="C-terminal effector domain of the bipartite response regulators"/>
    <property type="match status" value="1"/>
</dbReference>
<comment type="caution">
    <text evidence="6">The sequence shown here is derived from an EMBL/GenBank/DDBJ whole genome shotgun (WGS) entry which is preliminary data.</text>
</comment>
<feature type="domain" description="HTH luxR-type" evidence="5">
    <location>
        <begin position="150"/>
        <end position="215"/>
    </location>
</feature>
<reference evidence="7" key="1">
    <citation type="journal article" date="2019" name="Int. J. Syst. Evol. Microbiol.">
        <title>The Global Catalogue of Microorganisms (GCM) 10K type strain sequencing project: providing services to taxonomists for standard genome sequencing and annotation.</title>
        <authorList>
            <consortium name="The Broad Institute Genomics Platform"/>
            <consortium name="The Broad Institute Genome Sequencing Center for Infectious Disease"/>
            <person name="Wu L."/>
            <person name="Ma J."/>
        </authorList>
    </citation>
    <scope>NUCLEOTIDE SEQUENCE [LARGE SCALE GENOMIC DNA]</scope>
    <source>
        <strain evidence="7">IBRC-M 10906</strain>
    </source>
</reference>
<protein>
    <submittedName>
        <fullName evidence="6">LuxR C-terminal-related transcriptional regulator</fullName>
    </submittedName>
</protein>
<gene>
    <name evidence="6" type="ORF">ACFS2C_07700</name>
</gene>
<evidence type="ECO:0000259" key="5">
    <source>
        <dbReference type="PROSITE" id="PS50043"/>
    </source>
</evidence>
<feature type="region of interest" description="Disordered" evidence="4">
    <location>
        <begin position="218"/>
        <end position="245"/>
    </location>
</feature>
<dbReference type="PANTHER" id="PTHR44688:SF16">
    <property type="entry name" value="DNA-BINDING TRANSCRIPTIONAL ACTIVATOR DEVR_DOSR"/>
    <property type="match status" value="1"/>
</dbReference>
<sequence>MITLGIIDDTGRGAAEPFFAWLHAMDTGRFNIAVSDVSPTVRHAAKKIPHGRPDVWLLRARALGGGALQELCGEPARLDLLRPVVVVCDDDISQISAMLTQRVSAVVLVNDSPWHITSAIHAAAARKLFLSSQVLDRYRDQIVDLITSPSARRLDVLTRREHDVLVYLAEGRTNSEIAKRLFISRATVGSHVLSILRKLEVSNRTEAAALAYQLGLMDNRAPAPTPPSQSRATARPVDRKELRHA</sequence>
<dbReference type="InterPro" id="IPR000792">
    <property type="entry name" value="Tscrpt_reg_LuxR_C"/>
</dbReference>
<dbReference type="CDD" id="cd06170">
    <property type="entry name" value="LuxR_C_like"/>
    <property type="match status" value="1"/>
</dbReference>
<feature type="compositionally biased region" description="Basic and acidic residues" evidence="4">
    <location>
        <begin position="236"/>
        <end position="245"/>
    </location>
</feature>
<accession>A0ABW5W9Y5</accession>
<name>A0ABW5W9Y5_9PSEU</name>
<dbReference type="RefSeq" id="WP_377385986.1">
    <property type="nucleotide sequence ID" value="NZ_JBHSAN010000006.1"/>
</dbReference>
<dbReference type="Proteomes" id="UP001597478">
    <property type="component" value="Unassembled WGS sequence"/>
</dbReference>
<dbReference type="Pfam" id="PF00196">
    <property type="entry name" value="GerE"/>
    <property type="match status" value="1"/>
</dbReference>
<dbReference type="PROSITE" id="PS00622">
    <property type="entry name" value="HTH_LUXR_1"/>
    <property type="match status" value="1"/>
</dbReference>
<dbReference type="Gene3D" id="3.40.50.2300">
    <property type="match status" value="1"/>
</dbReference>
<dbReference type="InterPro" id="IPR016032">
    <property type="entry name" value="Sig_transdc_resp-reg_C-effctor"/>
</dbReference>
<dbReference type="PANTHER" id="PTHR44688">
    <property type="entry name" value="DNA-BINDING TRANSCRIPTIONAL ACTIVATOR DEVR_DOSR"/>
    <property type="match status" value="1"/>
</dbReference>
<evidence type="ECO:0000256" key="3">
    <source>
        <dbReference type="ARBA" id="ARBA00023163"/>
    </source>
</evidence>
<evidence type="ECO:0000256" key="4">
    <source>
        <dbReference type="SAM" id="MobiDB-lite"/>
    </source>
</evidence>
<keyword evidence="2" id="KW-0238">DNA-binding</keyword>
<keyword evidence="3" id="KW-0804">Transcription</keyword>
<keyword evidence="7" id="KW-1185">Reference proteome</keyword>
<dbReference type="EMBL" id="JBHUOF010000007">
    <property type="protein sequence ID" value="MFD2799270.1"/>
    <property type="molecule type" value="Genomic_DNA"/>
</dbReference>
<dbReference type="SMART" id="SM00421">
    <property type="entry name" value="HTH_LUXR"/>
    <property type="match status" value="1"/>
</dbReference>
<proteinExistence type="predicted"/>
<evidence type="ECO:0000256" key="2">
    <source>
        <dbReference type="ARBA" id="ARBA00023125"/>
    </source>
</evidence>
<dbReference type="PROSITE" id="PS50043">
    <property type="entry name" value="HTH_LUXR_2"/>
    <property type="match status" value="1"/>
</dbReference>
<evidence type="ECO:0000313" key="7">
    <source>
        <dbReference type="Proteomes" id="UP001597478"/>
    </source>
</evidence>
<evidence type="ECO:0000256" key="1">
    <source>
        <dbReference type="ARBA" id="ARBA00023015"/>
    </source>
</evidence>
<evidence type="ECO:0000313" key="6">
    <source>
        <dbReference type="EMBL" id="MFD2799270.1"/>
    </source>
</evidence>
<keyword evidence="1" id="KW-0805">Transcription regulation</keyword>
<dbReference type="PRINTS" id="PR00038">
    <property type="entry name" value="HTHLUXR"/>
</dbReference>